<dbReference type="InterPro" id="IPR036034">
    <property type="entry name" value="PDZ_sf"/>
</dbReference>
<evidence type="ECO:0000256" key="6">
    <source>
        <dbReference type="ARBA" id="ARBA00022670"/>
    </source>
</evidence>
<comment type="similarity">
    <text evidence="3">Belongs to the peptidase S1C family.</text>
</comment>
<organism evidence="18 19">
    <name type="scientific">Oleomonas cavernae</name>
    <dbReference type="NCBI Taxonomy" id="2320859"/>
    <lineage>
        <taxon>Bacteria</taxon>
        <taxon>Pseudomonadati</taxon>
        <taxon>Pseudomonadota</taxon>
        <taxon>Alphaproteobacteria</taxon>
        <taxon>Acetobacterales</taxon>
        <taxon>Acetobacteraceae</taxon>
        <taxon>Oleomonas</taxon>
    </lineage>
</organism>
<dbReference type="Proteomes" id="UP000284605">
    <property type="component" value="Unassembled WGS sequence"/>
</dbReference>
<feature type="domain" description="PDZ" evidence="17">
    <location>
        <begin position="431"/>
        <end position="506"/>
    </location>
</feature>
<dbReference type="PANTHER" id="PTHR22939">
    <property type="entry name" value="SERINE PROTEASE FAMILY S1C HTRA-RELATED"/>
    <property type="match status" value="1"/>
</dbReference>
<accession>A0A418WIZ0</accession>
<dbReference type="InterPro" id="IPR001478">
    <property type="entry name" value="PDZ"/>
</dbReference>
<keyword evidence="12" id="KW-0346">Stress response</keyword>
<dbReference type="AlphaFoldDB" id="A0A418WIZ0"/>
<evidence type="ECO:0000256" key="10">
    <source>
        <dbReference type="ARBA" id="ARBA00022801"/>
    </source>
</evidence>
<evidence type="ECO:0000259" key="17">
    <source>
        <dbReference type="PROSITE" id="PS50106"/>
    </source>
</evidence>
<name>A0A418WIZ0_9PROT</name>
<dbReference type="SMART" id="SM00228">
    <property type="entry name" value="PDZ"/>
    <property type="match status" value="2"/>
</dbReference>
<gene>
    <name evidence="18" type="ORF">D3874_16235</name>
</gene>
<dbReference type="InterPro" id="IPR009003">
    <property type="entry name" value="Peptidase_S1_PA"/>
</dbReference>
<dbReference type="EC" id="3.4.21.107" evidence="4"/>
<feature type="binding site" evidence="15">
    <location>
        <begin position="317"/>
        <end position="321"/>
    </location>
    <ligand>
        <name>substrate</name>
    </ligand>
</feature>
<evidence type="ECO:0000256" key="1">
    <source>
        <dbReference type="ARBA" id="ARBA00001772"/>
    </source>
</evidence>
<evidence type="ECO:0000256" key="16">
    <source>
        <dbReference type="SAM" id="MobiDB-lite"/>
    </source>
</evidence>
<feature type="binding site" evidence="15">
    <location>
        <position position="186"/>
    </location>
    <ligand>
        <name>substrate</name>
    </ligand>
</feature>
<keyword evidence="10" id="KW-0378">Hydrolase</keyword>
<feature type="active site" description="Charge relay system" evidence="14">
    <location>
        <position position="186"/>
    </location>
</feature>
<dbReference type="SUPFAM" id="SSF50156">
    <property type="entry name" value="PDZ domain-like"/>
    <property type="match status" value="2"/>
</dbReference>
<dbReference type="NCBIfam" id="TIGR02037">
    <property type="entry name" value="degP_htrA_DO"/>
    <property type="match status" value="1"/>
</dbReference>
<feature type="binding site" evidence="15">
    <location>
        <position position="156"/>
    </location>
    <ligand>
        <name>substrate</name>
    </ligand>
</feature>
<proteinExistence type="inferred from homology"/>
<evidence type="ECO:0000256" key="4">
    <source>
        <dbReference type="ARBA" id="ARBA00013035"/>
    </source>
</evidence>
<evidence type="ECO:0000256" key="12">
    <source>
        <dbReference type="ARBA" id="ARBA00023016"/>
    </source>
</evidence>
<dbReference type="OrthoDB" id="9758917at2"/>
<evidence type="ECO:0000313" key="18">
    <source>
        <dbReference type="EMBL" id="RJF90031.1"/>
    </source>
</evidence>
<evidence type="ECO:0000256" key="11">
    <source>
        <dbReference type="ARBA" id="ARBA00022825"/>
    </source>
</evidence>
<reference evidence="18 19" key="1">
    <citation type="submission" date="2018-09" db="EMBL/GenBank/DDBJ databases">
        <authorList>
            <person name="Zhu H."/>
        </authorList>
    </citation>
    <scope>NUCLEOTIDE SEQUENCE [LARGE SCALE GENOMIC DNA]</scope>
    <source>
        <strain evidence="18 19">K1W22B-8</strain>
    </source>
</reference>
<dbReference type="CDD" id="cd10839">
    <property type="entry name" value="cpPDZ1_DegP-like"/>
    <property type="match status" value="1"/>
</dbReference>
<evidence type="ECO:0000256" key="14">
    <source>
        <dbReference type="PIRSR" id="PIRSR611782-1"/>
    </source>
</evidence>
<dbReference type="PRINTS" id="PR00834">
    <property type="entry name" value="PROTEASES2C"/>
</dbReference>
<evidence type="ECO:0000256" key="7">
    <source>
        <dbReference type="ARBA" id="ARBA00022729"/>
    </source>
</evidence>
<evidence type="ECO:0000256" key="13">
    <source>
        <dbReference type="ARBA" id="ARBA00032850"/>
    </source>
</evidence>
<dbReference type="EMBL" id="QYUK01000011">
    <property type="protein sequence ID" value="RJF90031.1"/>
    <property type="molecule type" value="Genomic_DNA"/>
</dbReference>
<evidence type="ECO:0000256" key="8">
    <source>
        <dbReference type="ARBA" id="ARBA00022737"/>
    </source>
</evidence>
<dbReference type="Pfam" id="PF13180">
    <property type="entry name" value="PDZ_2"/>
    <property type="match status" value="2"/>
</dbReference>
<keyword evidence="6 18" id="KW-0645">Protease</keyword>
<feature type="active site" description="Charge relay system" evidence="14">
    <location>
        <position position="156"/>
    </location>
</feature>
<keyword evidence="7" id="KW-0732">Signal</keyword>
<evidence type="ECO:0000256" key="5">
    <source>
        <dbReference type="ARBA" id="ARBA00013958"/>
    </source>
</evidence>
<evidence type="ECO:0000256" key="3">
    <source>
        <dbReference type="ARBA" id="ARBA00010541"/>
    </source>
</evidence>
<feature type="binding site" evidence="15">
    <location>
        <begin position="260"/>
        <end position="262"/>
    </location>
    <ligand>
        <name>substrate</name>
    </ligand>
</feature>
<comment type="subcellular location">
    <subcellularLocation>
        <location evidence="2">Periplasm</location>
    </subcellularLocation>
</comment>
<evidence type="ECO:0000256" key="2">
    <source>
        <dbReference type="ARBA" id="ARBA00004418"/>
    </source>
</evidence>
<sequence>MALRRTNALSAACGGEGGDPSRSDGEGEVVAGTAAALRRRPTSPNPLPPEGRRGLAAALVAACLFTAPAVAEEVAVPSSQEQVQLSFAPVVKGVTPAVVNIFTRKTVSVRNPMMDDPLLRRFFGDRGMGVPRERVENSLGSGVIVGSDGTIVTNNHVIEGADEITVALSDGREYEAKLQIADPRTDLAVLKIDSGKESLPILTLADSDAVEVGDLVLAIGNPFGVGQTVTSGIVSAVARTQVGVSDYRFFIQTDAAINPGNSGGALVDLKGRLVGINSSIYSRDGGSLGIGFAIPSAMVKSVIAAARSGGRIIRPWLGAGGQPVTPDLATGLGLDRPRGVLINSIVDGGPAAKGGIQVGDVILQIDGHAVTDEDALAFRLATHDVGGNITLGIWRKGKALDVTVPLEAPPEKPARDTRVIEGRNPFTGATVVNLSPAVAEELGRIFSGTGVVIAEIAGGAPADRVGFKVGDHILKLNDVDINSTKELAEVIAAPSRAWRITIERGGREISTVLPR</sequence>
<feature type="region of interest" description="Disordered" evidence="16">
    <location>
        <begin position="1"/>
        <end position="51"/>
    </location>
</feature>
<feature type="active site" description="Charge relay system" evidence="14">
    <location>
        <position position="262"/>
    </location>
</feature>
<dbReference type="PROSITE" id="PS50106">
    <property type="entry name" value="PDZ"/>
    <property type="match status" value="2"/>
</dbReference>
<dbReference type="PANTHER" id="PTHR22939:SF130">
    <property type="entry name" value="PERIPLASMIC SERINE ENDOPROTEASE DEGP-LIKE-RELATED"/>
    <property type="match status" value="1"/>
</dbReference>
<keyword evidence="11" id="KW-0720">Serine protease</keyword>
<dbReference type="GO" id="GO:0004252">
    <property type="term" value="F:serine-type endopeptidase activity"/>
    <property type="evidence" value="ECO:0007669"/>
    <property type="project" value="InterPro"/>
</dbReference>
<dbReference type="Pfam" id="PF13365">
    <property type="entry name" value="Trypsin_2"/>
    <property type="match status" value="1"/>
</dbReference>
<keyword evidence="9" id="KW-0574">Periplasm</keyword>
<dbReference type="Gene3D" id="2.40.10.120">
    <property type="match status" value="1"/>
</dbReference>
<evidence type="ECO:0000256" key="9">
    <source>
        <dbReference type="ARBA" id="ARBA00022764"/>
    </source>
</evidence>
<dbReference type="Gene3D" id="2.30.42.10">
    <property type="match status" value="2"/>
</dbReference>
<evidence type="ECO:0000313" key="19">
    <source>
        <dbReference type="Proteomes" id="UP000284605"/>
    </source>
</evidence>
<dbReference type="InterPro" id="IPR001940">
    <property type="entry name" value="Peptidase_S1C"/>
</dbReference>
<keyword evidence="19" id="KW-1185">Reference proteome</keyword>
<feature type="domain" description="PDZ" evidence="17">
    <location>
        <begin position="331"/>
        <end position="397"/>
    </location>
</feature>
<dbReference type="SUPFAM" id="SSF50494">
    <property type="entry name" value="Trypsin-like serine proteases"/>
    <property type="match status" value="1"/>
</dbReference>
<dbReference type="GO" id="GO:0006508">
    <property type="term" value="P:proteolysis"/>
    <property type="evidence" value="ECO:0007669"/>
    <property type="project" value="UniProtKB-KW"/>
</dbReference>
<dbReference type="InterPro" id="IPR011782">
    <property type="entry name" value="Pept_S1C_Do"/>
</dbReference>
<keyword evidence="8" id="KW-0677">Repeat</keyword>
<comment type="catalytic activity">
    <reaction evidence="1">
        <text>Acts on substrates that are at least partially unfolded. The cleavage site P1 residue is normally between a pair of hydrophobic residues, such as Val-|-Val.</text>
        <dbReference type="EC" id="3.4.21.107"/>
    </reaction>
</comment>
<evidence type="ECO:0000256" key="15">
    <source>
        <dbReference type="PIRSR" id="PIRSR611782-2"/>
    </source>
</evidence>
<comment type="caution">
    <text evidence="18">The sequence shown here is derived from an EMBL/GenBank/DDBJ whole genome shotgun (WGS) entry which is preliminary data.</text>
</comment>
<protein>
    <recommendedName>
        <fullName evidence="5">Probable periplasmic serine endoprotease DegP-like</fullName>
        <ecNumber evidence="4">3.4.21.107</ecNumber>
    </recommendedName>
    <alternativeName>
        <fullName evidence="13">Protease Do</fullName>
    </alternativeName>
</protein>